<evidence type="ECO:0000313" key="3">
    <source>
        <dbReference type="Proteomes" id="UP000234966"/>
    </source>
</evidence>
<dbReference type="InterPro" id="IPR025587">
    <property type="entry name" value="DUF4351"/>
</dbReference>
<protein>
    <recommendedName>
        <fullName evidence="1">DUF4351 domain-containing protein</fullName>
    </recommendedName>
</protein>
<gene>
    <name evidence="2" type="ORF">CEN41_00590</name>
</gene>
<reference evidence="2 3" key="1">
    <citation type="submission" date="2017-07" db="EMBL/GenBank/DDBJ databases">
        <title>Genomes of Fischerella (Mastigocladus) sp. strains.</title>
        <authorList>
            <person name="Miller S.R."/>
        </authorList>
    </citation>
    <scope>NUCLEOTIDE SEQUENCE [LARGE SCALE GENOMIC DNA]</scope>
    <source>
        <strain evidence="2 3">CCMEE 5330</strain>
    </source>
</reference>
<dbReference type="AlphaFoldDB" id="A0A2N6MPK5"/>
<dbReference type="EMBL" id="NMQI01000018">
    <property type="protein sequence ID" value="PMB48672.1"/>
    <property type="molecule type" value="Genomic_DNA"/>
</dbReference>
<dbReference type="Pfam" id="PF14261">
    <property type="entry name" value="DUF4351"/>
    <property type="match status" value="1"/>
</dbReference>
<organism evidence="2 3">
    <name type="scientific">Fischerella thermalis CCMEE 5330</name>
    <dbReference type="NCBI Taxonomy" id="2019670"/>
    <lineage>
        <taxon>Bacteria</taxon>
        <taxon>Bacillati</taxon>
        <taxon>Cyanobacteriota</taxon>
        <taxon>Cyanophyceae</taxon>
        <taxon>Nostocales</taxon>
        <taxon>Hapalosiphonaceae</taxon>
        <taxon>Fischerella</taxon>
    </lineage>
</organism>
<proteinExistence type="predicted"/>
<evidence type="ECO:0000259" key="1">
    <source>
        <dbReference type="Pfam" id="PF14261"/>
    </source>
</evidence>
<evidence type="ECO:0000313" key="2">
    <source>
        <dbReference type="EMBL" id="PMB48672.1"/>
    </source>
</evidence>
<comment type="caution">
    <text evidence="2">The sequence shown here is derived from an EMBL/GenBank/DDBJ whole genome shotgun (WGS) entry which is preliminary data.</text>
</comment>
<accession>A0A2N6MPK5</accession>
<feature type="domain" description="DUF4351" evidence="1">
    <location>
        <begin position="1"/>
        <end position="45"/>
    </location>
</feature>
<sequence length="51" mass="5847">MLNHKFNDIDSSLIDRIQLLSVEKLDDLAEALLDFSEISDLVAWLNQNESN</sequence>
<dbReference type="Proteomes" id="UP000234966">
    <property type="component" value="Unassembled WGS sequence"/>
</dbReference>
<name>A0A2N6MPK5_9CYAN</name>